<dbReference type="AlphaFoldDB" id="A0A0B1S7K3"/>
<accession>A0A0B1S7K3</accession>
<name>A0A0B1S7K3_OESDE</name>
<proteinExistence type="predicted"/>
<keyword evidence="2" id="KW-1185">Reference proteome</keyword>
<evidence type="ECO:0000313" key="2">
    <source>
        <dbReference type="Proteomes" id="UP000053660"/>
    </source>
</evidence>
<dbReference type="Proteomes" id="UP000053660">
    <property type="component" value="Unassembled WGS sequence"/>
</dbReference>
<protein>
    <submittedName>
        <fullName evidence="1">Uncharacterized protein</fullName>
    </submittedName>
</protein>
<reference evidence="1 2" key="1">
    <citation type="submission" date="2014-03" db="EMBL/GenBank/DDBJ databases">
        <title>Draft genome of the hookworm Oesophagostomum dentatum.</title>
        <authorList>
            <person name="Mitreva M."/>
        </authorList>
    </citation>
    <scope>NUCLEOTIDE SEQUENCE [LARGE SCALE GENOMIC DNA]</scope>
    <source>
        <strain evidence="1 2">OD-Hann</strain>
    </source>
</reference>
<gene>
    <name evidence="1" type="ORF">OESDEN_21200</name>
</gene>
<sequence length="75" mass="8678">MLIYQLSINVANGFDALEKLSSNKLRDLDICQVNIVLSKPAVKEIGQFASFFDDIMSKQYLMPVWVDFIDEQYTR</sequence>
<dbReference type="OrthoDB" id="5892403at2759"/>
<dbReference type="EMBL" id="KN606610">
    <property type="protein sequence ID" value="KHJ79160.1"/>
    <property type="molecule type" value="Genomic_DNA"/>
</dbReference>
<organism evidence="1 2">
    <name type="scientific">Oesophagostomum dentatum</name>
    <name type="common">Nodular worm</name>
    <dbReference type="NCBI Taxonomy" id="61180"/>
    <lineage>
        <taxon>Eukaryota</taxon>
        <taxon>Metazoa</taxon>
        <taxon>Ecdysozoa</taxon>
        <taxon>Nematoda</taxon>
        <taxon>Chromadorea</taxon>
        <taxon>Rhabditida</taxon>
        <taxon>Rhabditina</taxon>
        <taxon>Rhabditomorpha</taxon>
        <taxon>Strongyloidea</taxon>
        <taxon>Strongylidae</taxon>
        <taxon>Oesophagostomum</taxon>
    </lineage>
</organism>
<evidence type="ECO:0000313" key="1">
    <source>
        <dbReference type="EMBL" id="KHJ79160.1"/>
    </source>
</evidence>